<gene>
    <name evidence="1" type="ORF">H8Z77_02700</name>
</gene>
<dbReference type="RefSeq" id="WP_186996106.1">
    <property type="nucleotide sequence ID" value="NZ_JACOQK010000001.1"/>
</dbReference>
<evidence type="ECO:0008006" key="3">
    <source>
        <dbReference type="Google" id="ProtNLM"/>
    </source>
</evidence>
<evidence type="ECO:0000313" key="1">
    <source>
        <dbReference type="EMBL" id="MBC5786933.1"/>
    </source>
</evidence>
<accession>A0ABR7IPB5</accession>
<dbReference type="PROSITE" id="PS51257">
    <property type="entry name" value="PROKAR_LIPOPROTEIN"/>
    <property type="match status" value="1"/>
</dbReference>
<reference evidence="1 2" key="1">
    <citation type="submission" date="2020-08" db="EMBL/GenBank/DDBJ databases">
        <title>Genome public.</title>
        <authorList>
            <person name="Liu C."/>
            <person name="Sun Q."/>
        </authorList>
    </citation>
    <scope>NUCLEOTIDE SEQUENCE [LARGE SCALE GENOMIC DNA]</scope>
    <source>
        <strain evidence="1 2">NSJ-27</strain>
    </source>
</reference>
<evidence type="ECO:0000313" key="2">
    <source>
        <dbReference type="Proteomes" id="UP000649151"/>
    </source>
</evidence>
<proteinExistence type="predicted"/>
<dbReference type="EMBL" id="JACOQK010000001">
    <property type="protein sequence ID" value="MBC5786933.1"/>
    <property type="molecule type" value="Genomic_DNA"/>
</dbReference>
<keyword evidence="2" id="KW-1185">Reference proteome</keyword>
<name>A0ABR7IPB5_9CLOT</name>
<organism evidence="1 2">
    <name type="scientific">Clostridium facile</name>
    <dbReference type="NCBI Taxonomy" id="2763035"/>
    <lineage>
        <taxon>Bacteria</taxon>
        <taxon>Bacillati</taxon>
        <taxon>Bacillota</taxon>
        <taxon>Clostridia</taxon>
        <taxon>Eubacteriales</taxon>
        <taxon>Clostridiaceae</taxon>
        <taxon>Clostridium</taxon>
    </lineage>
</organism>
<dbReference type="Proteomes" id="UP000649151">
    <property type="component" value="Unassembled WGS sequence"/>
</dbReference>
<comment type="caution">
    <text evidence="1">The sequence shown here is derived from an EMBL/GenBank/DDBJ whole genome shotgun (WGS) entry which is preliminary data.</text>
</comment>
<protein>
    <recommendedName>
        <fullName evidence="3">Lipoprotein</fullName>
    </recommendedName>
</protein>
<sequence length="184" mass="20801">MKKIVACMMGFVLAAGCLSGCGGKDDTIDYTKGAWIDHSTGPVDYEVPQEWGEAFDYELLDMDTTTYSVDDFSLNIFYTDLSTDEFHIYSNLDESLTPYVEEEKTDDYSYSEYTELSHVTIAGEEARHFSYLNQDPEDDSISYNEVFAFETEDGYMKITASTDQEKLGKNSMKTLKKLLGTISV</sequence>